<name>A0ABS1H701_9BACL</name>
<dbReference type="Proteomes" id="UP000618943">
    <property type="component" value="Unassembled WGS sequence"/>
</dbReference>
<evidence type="ECO:0000256" key="1">
    <source>
        <dbReference type="ARBA" id="ARBA00006739"/>
    </source>
</evidence>
<evidence type="ECO:0000313" key="4">
    <source>
        <dbReference type="Proteomes" id="UP000618943"/>
    </source>
</evidence>
<comment type="similarity">
    <text evidence="1">Belongs to the glycosyltransferase 2 family.</text>
</comment>
<dbReference type="RefSeq" id="WP_200748964.1">
    <property type="nucleotide sequence ID" value="NZ_JAEOAH010000011.1"/>
</dbReference>
<dbReference type="SUPFAM" id="SSF53448">
    <property type="entry name" value="Nucleotide-diphospho-sugar transferases"/>
    <property type="match status" value="1"/>
</dbReference>
<accession>A0ABS1H701</accession>
<dbReference type="EMBL" id="JAEOAH010000011">
    <property type="protein sequence ID" value="MBK3495203.1"/>
    <property type="molecule type" value="Genomic_DNA"/>
</dbReference>
<organism evidence="3 4">
    <name type="scientific">Viridibacillus soli</name>
    <dbReference type="NCBI Taxonomy" id="2798301"/>
    <lineage>
        <taxon>Bacteria</taxon>
        <taxon>Bacillati</taxon>
        <taxon>Bacillota</taxon>
        <taxon>Bacilli</taxon>
        <taxon>Bacillales</taxon>
        <taxon>Caryophanaceae</taxon>
        <taxon>Viridibacillus</taxon>
    </lineage>
</organism>
<dbReference type="PANTHER" id="PTHR22916">
    <property type="entry name" value="GLYCOSYLTRANSFERASE"/>
    <property type="match status" value="1"/>
</dbReference>
<dbReference type="Pfam" id="PF00535">
    <property type="entry name" value="Glycos_transf_2"/>
    <property type="match status" value="1"/>
</dbReference>
<feature type="domain" description="Glycosyltransferase 2-like" evidence="2">
    <location>
        <begin position="4"/>
        <end position="139"/>
    </location>
</feature>
<gene>
    <name evidence="3" type="ORF">JFL43_10120</name>
</gene>
<reference evidence="3 4" key="1">
    <citation type="submission" date="2020-12" db="EMBL/GenBank/DDBJ databases">
        <title>YIM B01967 draft genome.</title>
        <authorList>
            <person name="Yan X."/>
        </authorList>
    </citation>
    <scope>NUCLEOTIDE SEQUENCE [LARGE SCALE GENOMIC DNA]</scope>
    <source>
        <strain evidence="3 4">YIM B01967</strain>
    </source>
</reference>
<dbReference type="PANTHER" id="PTHR22916:SF3">
    <property type="entry name" value="UDP-GLCNAC:BETAGAL BETA-1,3-N-ACETYLGLUCOSAMINYLTRANSFERASE-LIKE PROTEIN 1"/>
    <property type="match status" value="1"/>
</dbReference>
<keyword evidence="4" id="KW-1185">Reference proteome</keyword>
<evidence type="ECO:0000313" key="3">
    <source>
        <dbReference type="EMBL" id="MBK3495203.1"/>
    </source>
</evidence>
<dbReference type="InterPro" id="IPR029044">
    <property type="entry name" value="Nucleotide-diphossugar_trans"/>
</dbReference>
<sequence>MKISFITPAYNSEKWIKTMLDSIPKEYAYELIVCDDCSTDKTVELLEEYKKTCPQLKILFNEKNIGASNTYNRCIAEATGDYVAIIDSDDLYLPTIREVLAQIDGEHDIYYYNMITKLGEHYIKRETDGYLWPGQFKIIRRSFIGDAKFTIRQGVAGDWDFNRSLVDKNPKCKFTGIFAYWYNFPRGNSESDLHIRGLK</sequence>
<dbReference type="InterPro" id="IPR001173">
    <property type="entry name" value="Glyco_trans_2-like"/>
</dbReference>
<dbReference type="CDD" id="cd00761">
    <property type="entry name" value="Glyco_tranf_GTA_type"/>
    <property type="match status" value="1"/>
</dbReference>
<dbReference type="Gene3D" id="3.90.550.10">
    <property type="entry name" value="Spore Coat Polysaccharide Biosynthesis Protein SpsA, Chain A"/>
    <property type="match status" value="1"/>
</dbReference>
<comment type="caution">
    <text evidence="3">The sequence shown here is derived from an EMBL/GenBank/DDBJ whole genome shotgun (WGS) entry which is preliminary data.</text>
</comment>
<evidence type="ECO:0000259" key="2">
    <source>
        <dbReference type="Pfam" id="PF00535"/>
    </source>
</evidence>
<proteinExistence type="inferred from homology"/>
<protein>
    <submittedName>
        <fullName evidence="3">Glycosyltransferase family 2 protein</fullName>
    </submittedName>
</protein>